<dbReference type="EMBL" id="CP031968">
    <property type="protein sequence ID" value="AXT45786.1"/>
    <property type="molecule type" value="Genomic_DNA"/>
</dbReference>
<evidence type="ECO:0000313" key="4">
    <source>
        <dbReference type="Proteomes" id="UP000259465"/>
    </source>
</evidence>
<accession>A0AAD0RPC3</accession>
<evidence type="ECO:0000313" key="3">
    <source>
        <dbReference type="EMBL" id="AXT45786.1"/>
    </source>
</evidence>
<protein>
    <submittedName>
        <fullName evidence="3">FAD-binding oxidoreductase</fullName>
    </submittedName>
</protein>
<dbReference type="GO" id="GO:0016491">
    <property type="term" value="F:oxidoreductase activity"/>
    <property type="evidence" value="ECO:0007669"/>
    <property type="project" value="UniProtKB-KW"/>
</dbReference>
<dbReference type="KEGG" id="crz:D1345_06155"/>
<sequence length="352" mass="38030">MGMTTPCIVVVGGGILGCTIAARLLEREPRARLTLVDRGLVGAGASMYSAGVHFPVGRSERVRQLSAASADYYQTLRARHPRLPMHGFDFFVAAGAVDAEEVRARCAGLLPLSAEEKSRVAPDLPAGRELWRMPDCHVTDVQRLALWYAQRLRSRAEVLEGIGVEALDESADGVRLTLSSGRELAADAVVLAPGPWVNEGCWSGLTAGLGVRVKKVVALHIQRPAEEGAALFFPAEDAFLAPLPHRGHWLFSYTCQQWDVSPEQCRQAWVEAREIVEARETLKGVAPDLESLAGSGRVFCDAYSPSREPLAQYLGRHRRILFAGACNGSGYRLAPGVAAEAVALLNHTLTMG</sequence>
<proteinExistence type="predicted"/>
<dbReference type="Pfam" id="PF01266">
    <property type="entry name" value="DAO"/>
    <property type="match status" value="1"/>
</dbReference>
<dbReference type="InterPro" id="IPR036188">
    <property type="entry name" value="FAD/NAD-bd_sf"/>
</dbReference>
<reference evidence="3 4" key="1">
    <citation type="submission" date="2018-08" db="EMBL/GenBank/DDBJ databases">
        <title>Complete genome sequence of JP2-74.</title>
        <authorList>
            <person name="Wu L."/>
        </authorList>
    </citation>
    <scope>NUCLEOTIDE SEQUENCE [LARGE SCALE GENOMIC DNA]</scope>
    <source>
        <strain evidence="3 4">JP2-74</strain>
    </source>
</reference>
<keyword evidence="4" id="KW-1185">Reference proteome</keyword>
<name>A0AAD0RPC3_9NEIS</name>
<evidence type="ECO:0000259" key="2">
    <source>
        <dbReference type="Pfam" id="PF01266"/>
    </source>
</evidence>
<dbReference type="PANTHER" id="PTHR13847">
    <property type="entry name" value="SARCOSINE DEHYDROGENASE-RELATED"/>
    <property type="match status" value="1"/>
</dbReference>
<dbReference type="Gene3D" id="3.50.50.60">
    <property type="entry name" value="FAD/NAD(P)-binding domain"/>
    <property type="match status" value="1"/>
</dbReference>
<dbReference type="SUPFAM" id="SSF51905">
    <property type="entry name" value="FAD/NAD(P)-binding domain"/>
    <property type="match status" value="1"/>
</dbReference>
<dbReference type="Gene3D" id="3.30.9.10">
    <property type="entry name" value="D-Amino Acid Oxidase, subunit A, domain 2"/>
    <property type="match status" value="1"/>
</dbReference>
<dbReference type="AlphaFoldDB" id="A0AAD0RPC3"/>
<evidence type="ECO:0000256" key="1">
    <source>
        <dbReference type="ARBA" id="ARBA00023002"/>
    </source>
</evidence>
<dbReference type="InterPro" id="IPR006076">
    <property type="entry name" value="FAD-dep_OxRdtase"/>
</dbReference>
<dbReference type="GO" id="GO:0005737">
    <property type="term" value="C:cytoplasm"/>
    <property type="evidence" value="ECO:0007669"/>
    <property type="project" value="TreeGrafter"/>
</dbReference>
<dbReference type="Proteomes" id="UP000259465">
    <property type="component" value="Chromosome"/>
</dbReference>
<feature type="domain" description="FAD dependent oxidoreductase" evidence="2">
    <location>
        <begin position="8"/>
        <end position="342"/>
    </location>
</feature>
<gene>
    <name evidence="3" type="ORF">D1345_06155</name>
</gene>
<keyword evidence="1" id="KW-0560">Oxidoreductase</keyword>
<dbReference type="PANTHER" id="PTHR13847:SF289">
    <property type="entry name" value="GLYCINE OXIDASE"/>
    <property type="match status" value="1"/>
</dbReference>
<organism evidence="3 4">
    <name type="scientific">Chromobacterium rhizoryzae</name>
    <dbReference type="NCBI Taxonomy" id="1778675"/>
    <lineage>
        <taxon>Bacteria</taxon>
        <taxon>Pseudomonadati</taxon>
        <taxon>Pseudomonadota</taxon>
        <taxon>Betaproteobacteria</taxon>
        <taxon>Neisseriales</taxon>
        <taxon>Chromobacteriaceae</taxon>
        <taxon>Chromobacterium</taxon>
    </lineage>
</organism>